<comment type="subcellular location">
    <subcellularLocation>
        <location evidence="1">Membrane</location>
    </subcellularLocation>
</comment>
<evidence type="ECO:0000256" key="4">
    <source>
        <dbReference type="ARBA" id="ARBA00023136"/>
    </source>
</evidence>
<dbReference type="Proteomes" id="UP000606274">
    <property type="component" value="Unassembled WGS sequence"/>
</dbReference>
<sequence>MTLVKFNMMKTTDDQHVKISAPKLSDDDPPIEVFVPIEAFLNVSKEQAKIGVVSYISSQHYIDDSSTVLMSKVIRVEALGRELKDLSNRLVIHFPVNRSKTISETQTLSCQFYNETEKNWDDRGSFTSLEIFYSNNTVICSYDHMTPFAVLLVDMKQIDPQQWKILSYLTYIGCSLSSFISAVTIFLYVFMKIHKLPHSVPLLYLQLPARVVSVSVVLWYNEEEETCGGTNINYVRANQYYSEYL</sequence>
<dbReference type="InterPro" id="IPR046338">
    <property type="entry name" value="GAIN_dom_sf"/>
</dbReference>
<proteinExistence type="predicted"/>
<name>A0A8T0BDJ9_SILME</name>
<accession>A0A8T0BDJ9</accession>
<dbReference type="Gene3D" id="2.60.220.50">
    <property type="match status" value="1"/>
</dbReference>
<evidence type="ECO:0000256" key="1">
    <source>
        <dbReference type="ARBA" id="ARBA00004370"/>
    </source>
</evidence>
<keyword evidence="3 6" id="KW-1133">Transmembrane helix</keyword>
<evidence type="ECO:0000256" key="5">
    <source>
        <dbReference type="ARBA" id="ARBA00023157"/>
    </source>
</evidence>
<dbReference type="PANTHER" id="PTHR12011">
    <property type="entry name" value="ADHESION G-PROTEIN COUPLED RECEPTOR"/>
    <property type="match status" value="1"/>
</dbReference>
<dbReference type="AlphaFoldDB" id="A0A8T0BDJ9"/>
<feature type="domain" description="GAIN-B" evidence="7">
    <location>
        <begin position="8"/>
        <end position="158"/>
    </location>
</feature>
<organism evidence="8 9">
    <name type="scientific">Silurus meridionalis</name>
    <name type="common">Southern catfish</name>
    <name type="synonym">Silurus soldatovi meridionalis</name>
    <dbReference type="NCBI Taxonomy" id="175797"/>
    <lineage>
        <taxon>Eukaryota</taxon>
        <taxon>Metazoa</taxon>
        <taxon>Chordata</taxon>
        <taxon>Craniata</taxon>
        <taxon>Vertebrata</taxon>
        <taxon>Euteleostomi</taxon>
        <taxon>Actinopterygii</taxon>
        <taxon>Neopterygii</taxon>
        <taxon>Teleostei</taxon>
        <taxon>Ostariophysi</taxon>
        <taxon>Siluriformes</taxon>
        <taxon>Siluridae</taxon>
        <taxon>Silurus</taxon>
    </lineage>
</organism>
<keyword evidence="5" id="KW-1015">Disulfide bond</keyword>
<evidence type="ECO:0000259" key="7">
    <source>
        <dbReference type="PROSITE" id="PS50221"/>
    </source>
</evidence>
<evidence type="ECO:0000256" key="3">
    <source>
        <dbReference type="ARBA" id="ARBA00022989"/>
    </source>
</evidence>
<dbReference type="GO" id="GO:0004930">
    <property type="term" value="F:G protein-coupled receptor activity"/>
    <property type="evidence" value="ECO:0007669"/>
    <property type="project" value="TreeGrafter"/>
</dbReference>
<comment type="caution">
    <text evidence="8">The sequence shown here is derived from an EMBL/GenBank/DDBJ whole genome shotgun (WGS) entry which is preliminary data.</text>
</comment>
<keyword evidence="4 6" id="KW-0472">Membrane</keyword>
<dbReference type="PANTHER" id="PTHR12011:SF454">
    <property type="entry name" value="ADHESION G-PROTEIN COUPLED RECEPTOR G5-LIKE"/>
    <property type="match status" value="1"/>
</dbReference>
<evidence type="ECO:0000313" key="9">
    <source>
        <dbReference type="Proteomes" id="UP000606274"/>
    </source>
</evidence>
<protein>
    <recommendedName>
        <fullName evidence="7">GAIN-B domain-containing protein</fullName>
    </recommendedName>
</protein>
<dbReference type="InterPro" id="IPR000203">
    <property type="entry name" value="GPS"/>
</dbReference>
<dbReference type="Pfam" id="PF01825">
    <property type="entry name" value="GPS"/>
    <property type="match status" value="1"/>
</dbReference>
<dbReference type="GO" id="GO:0007189">
    <property type="term" value="P:adenylate cyclase-activating G protein-coupled receptor signaling pathway"/>
    <property type="evidence" value="ECO:0007669"/>
    <property type="project" value="TreeGrafter"/>
</dbReference>
<dbReference type="SMART" id="SM00303">
    <property type="entry name" value="GPS"/>
    <property type="match status" value="1"/>
</dbReference>
<gene>
    <name evidence="8" type="ORF">HF521_022307</name>
</gene>
<evidence type="ECO:0000313" key="8">
    <source>
        <dbReference type="EMBL" id="KAF7703300.1"/>
    </source>
</evidence>
<dbReference type="PROSITE" id="PS50221">
    <property type="entry name" value="GAIN_B"/>
    <property type="match status" value="1"/>
</dbReference>
<dbReference type="EMBL" id="JABFDY010000009">
    <property type="protein sequence ID" value="KAF7703300.1"/>
    <property type="molecule type" value="Genomic_DNA"/>
</dbReference>
<keyword evidence="9" id="KW-1185">Reference proteome</keyword>
<evidence type="ECO:0000256" key="2">
    <source>
        <dbReference type="ARBA" id="ARBA00022692"/>
    </source>
</evidence>
<feature type="transmembrane region" description="Helical" evidence="6">
    <location>
        <begin position="165"/>
        <end position="190"/>
    </location>
</feature>
<keyword evidence="2 6" id="KW-0812">Transmembrane</keyword>
<evidence type="ECO:0000256" key="6">
    <source>
        <dbReference type="SAM" id="Phobius"/>
    </source>
</evidence>
<reference evidence="8" key="1">
    <citation type="submission" date="2020-08" db="EMBL/GenBank/DDBJ databases">
        <title>Chromosome-level assembly of Southern catfish (Silurus meridionalis) provides insights into visual adaptation to the nocturnal and benthic lifestyles.</title>
        <authorList>
            <person name="Zhang Y."/>
            <person name="Wang D."/>
            <person name="Peng Z."/>
        </authorList>
    </citation>
    <scope>NUCLEOTIDE SEQUENCE</scope>
    <source>
        <strain evidence="8">SWU-2019-XX</strain>
        <tissue evidence="8">Muscle</tissue>
    </source>
</reference>
<dbReference type="GO" id="GO:0005886">
    <property type="term" value="C:plasma membrane"/>
    <property type="evidence" value="ECO:0007669"/>
    <property type="project" value="TreeGrafter"/>
</dbReference>
<dbReference type="InterPro" id="IPR057244">
    <property type="entry name" value="GAIN_B"/>
</dbReference>